<feature type="region of interest" description="Disordered" evidence="1">
    <location>
        <begin position="16"/>
        <end position="84"/>
    </location>
</feature>
<evidence type="ECO:0000256" key="1">
    <source>
        <dbReference type="SAM" id="MobiDB-lite"/>
    </source>
</evidence>
<proteinExistence type="predicted"/>
<feature type="compositionally biased region" description="Basic and acidic residues" evidence="1">
    <location>
        <begin position="154"/>
        <end position="175"/>
    </location>
</feature>
<reference evidence="2" key="1">
    <citation type="submission" date="2020-08" db="EMBL/GenBank/DDBJ databases">
        <title>Multicomponent nature underlies the extraordinary mechanical properties of spider dragline silk.</title>
        <authorList>
            <person name="Kono N."/>
            <person name="Nakamura H."/>
            <person name="Mori M."/>
            <person name="Yoshida Y."/>
            <person name="Ohtoshi R."/>
            <person name="Malay A.D."/>
            <person name="Moran D.A.P."/>
            <person name="Tomita M."/>
            <person name="Numata K."/>
            <person name="Arakawa K."/>
        </authorList>
    </citation>
    <scope>NUCLEOTIDE SEQUENCE</scope>
</reference>
<accession>A0A8X6QUT8</accession>
<dbReference type="OrthoDB" id="6424412at2759"/>
<feature type="compositionally biased region" description="Polar residues" evidence="1">
    <location>
        <begin position="367"/>
        <end position="379"/>
    </location>
</feature>
<feature type="compositionally biased region" description="Basic and acidic residues" evidence="1">
    <location>
        <begin position="381"/>
        <end position="401"/>
    </location>
</feature>
<feature type="compositionally biased region" description="Basic and acidic residues" evidence="1">
    <location>
        <begin position="129"/>
        <end position="139"/>
    </location>
</feature>
<feature type="compositionally biased region" description="Basic and acidic residues" evidence="1">
    <location>
        <begin position="537"/>
        <end position="547"/>
    </location>
</feature>
<evidence type="ECO:0000313" key="3">
    <source>
        <dbReference type="Proteomes" id="UP000887013"/>
    </source>
</evidence>
<keyword evidence="3" id="KW-1185">Reference proteome</keyword>
<feature type="compositionally biased region" description="Polar residues" evidence="1">
    <location>
        <begin position="579"/>
        <end position="590"/>
    </location>
</feature>
<feature type="compositionally biased region" description="Polar residues" evidence="1">
    <location>
        <begin position="485"/>
        <end position="494"/>
    </location>
</feature>
<comment type="caution">
    <text evidence="2">The sequence shown here is derived from an EMBL/GenBank/DDBJ whole genome shotgun (WGS) entry which is preliminary data.</text>
</comment>
<feature type="compositionally biased region" description="Basic and acidic residues" evidence="1">
    <location>
        <begin position="355"/>
        <end position="366"/>
    </location>
</feature>
<gene>
    <name evidence="2" type="ORF">NPIL_595961</name>
</gene>
<feature type="region of interest" description="Disordered" evidence="1">
    <location>
        <begin position="427"/>
        <end position="453"/>
    </location>
</feature>
<feature type="compositionally biased region" description="Polar residues" evidence="1">
    <location>
        <begin position="71"/>
        <end position="84"/>
    </location>
</feature>
<name>A0A8X6QUT8_NEPPI</name>
<feature type="compositionally biased region" description="Acidic residues" evidence="1">
    <location>
        <begin position="596"/>
        <end position="609"/>
    </location>
</feature>
<feature type="compositionally biased region" description="Polar residues" evidence="1">
    <location>
        <begin position="439"/>
        <end position="452"/>
    </location>
</feature>
<feature type="compositionally biased region" description="Low complexity" evidence="1">
    <location>
        <begin position="140"/>
        <end position="149"/>
    </location>
</feature>
<sequence>MPYRYLVVWKRPLTNEEYRPRESSKPSVQEDASQEHSRWYQSETSRPSEERNNHQQPLLQYHSPAEKHQAPRQNYMSEVFSNSPERQANANLDALFKQDFPSVQIPSLRVAELDEFLKENLQDTIQKSLNKDSLPRERLSSNSESNRSPYPRLHQPDANDKNFQDHSQRNFDDTSSRPLQRPFLKSIDDRNRPSAIGEISQRQPQSDEDENPPPFSNQKILIGYRNKNPEKSFSSQQVNDNNNNYREKFHEHRGLHSDYSNEQNPSSHQATQNNGIPFTAQSPDGQYHEEFNNLRELHAGVSNKNVPISHQTIQDPSERFHQLRELQIELMNGNIPPSLQGVQNLRGGFDHLRELHTGYPHKDVPTSHRTNQNPSNSFPRPSKDLKYREPSHHSPEAHLKYSNENGPVDSRELIQRSKDSYALATALDSNPDSRESSREFSNQSGLSSQQKRNPLFTDSELTAPHQQRDVPPDFSSAKSNLQSESYYPSENFDNGHSRKQGIKPNSPMGEHFQASGHRSQIQPPKTSQISSRLPTEQQRKFLKEHSAKRNNKGHALSSQENVRSVHVERYTNDQRAAKNRTTSARNQSDNLIGMESETEPDSEPAEEAEPLEKDDVFDDDEHDGFLDMGAYTDKKGSFGWYADFPVGRGHDKVSYSSS</sequence>
<feature type="region of interest" description="Disordered" evidence="1">
    <location>
        <begin position="256"/>
        <end position="286"/>
    </location>
</feature>
<dbReference type="Proteomes" id="UP000887013">
    <property type="component" value="Unassembled WGS sequence"/>
</dbReference>
<feature type="compositionally biased region" description="Basic and acidic residues" evidence="1">
    <location>
        <begin position="563"/>
        <end position="576"/>
    </location>
</feature>
<protein>
    <submittedName>
        <fullName evidence="2">Uncharacterized protein</fullName>
    </submittedName>
</protein>
<dbReference type="AlphaFoldDB" id="A0A8X6QUT8"/>
<feature type="region of interest" description="Disordered" evidence="1">
    <location>
        <begin position="485"/>
        <end position="628"/>
    </location>
</feature>
<organism evidence="2 3">
    <name type="scientific">Nephila pilipes</name>
    <name type="common">Giant wood spider</name>
    <name type="synonym">Nephila maculata</name>
    <dbReference type="NCBI Taxonomy" id="299642"/>
    <lineage>
        <taxon>Eukaryota</taxon>
        <taxon>Metazoa</taxon>
        <taxon>Ecdysozoa</taxon>
        <taxon>Arthropoda</taxon>
        <taxon>Chelicerata</taxon>
        <taxon>Arachnida</taxon>
        <taxon>Araneae</taxon>
        <taxon>Araneomorphae</taxon>
        <taxon>Entelegynae</taxon>
        <taxon>Araneoidea</taxon>
        <taxon>Nephilidae</taxon>
        <taxon>Nephila</taxon>
    </lineage>
</organism>
<feature type="compositionally biased region" description="Polar residues" evidence="1">
    <location>
        <begin position="516"/>
        <end position="536"/>
    </location>
</feature>
<evidence type="ECO:0000313" key="2">
    <source>
        <dbReference type="EMBL" id="GFU45348.1"/>
    </source>
</evidence>
<feature type="compositionally biased region" description="Polar residues" evidence="1">
    <location>
        <begin position="258"/>
        <end position="284"/>
    </location>
</feature>
<dbReference type="EMBL" id="BMAW01132840">
    <property type="protein sequence ID" value="GFU45348.1"/>
    <property type="molecule type" value="Genomic_DNA"/>
</dbReference>
<feature type="region of interest" description="Disordered" evidence="1">
    <location>
        <begin position="355"/>
        <end position="408"/>
    </location>
</feature>
<feature type="region of interest" description="Disordered" evidence="1">
    <location>
        <begin position="127"/>
        <end position="220"/>
    </location>
</feature>